<feature type="transmembrane region" description="Helical" evidence="1">
    <location>
        <begin position="7"/>
        <end position="32"/>
    </location>
</feature>
<keyword evidence="3" id="KW-1185">Reference proteome</keyword>
<feature type="transmembrane region" description="Helical" evidence="1">
    <location>
        <begin position="66"/>
        <end position="85"/>
    </location>
</feature>
<dbReference type="PANTHER" id="PTHR34989:SF1">
    <property type="entry name" value="PROTEIN HDED"/>
    <property type="match status" value="1"/>
</dbReference>
<name>A0ABV2T7D2_9BACT</name>
<dbReference type="InterPro" id="IPR052712">
    <property type="entry name" value="Acid_resist_chaperone_HdeD"/>
</dbReference>
<evidence type="ECO:0000256" key="1">
    <source>
        <dbReference type="SAM" id="Phobius"/>
    </source>
</evidence>
<dbReference type="InterPro" id="IPR005325">
    <property type="entry name" value="DUF308_memb"/>
</dbReference>
<protein>
    <submittedName>
        <fullName evidence="2">HdeD family acid-resistance protein</fullName>
    </submittedName>
</protein>
<comment type="caution">
    <text evidence="2">The sequence shown here is derived from an EMBL/GenBank/DDBJ whole genome shotgun (WGS) entry which is preliminary data.</text>
</comment>
<accession>A0ABV2T7D2</accession>
<feature type="transmembrane region" description="Helical" evidence="1">
    <location>
        <begin position="38"/>
        <end position="59"/>
    </location>
</feature>
<organism evidence="2 3">
    <name type="scientific">Chitinophaga defluvii</name>
    <dbReference type="NCBI Taxonomy" id="3163343"/>
    <lineage>
        <taxon>Bacteria</taxon>
        <taxon>Pseudomonadati</taxon>
        <taxon>Bacteroidota</taxon>
        <taxon>Chitinophagia</taxon>
        <taxon>Chitinophagales</taxon>
        <taxon>Chitinophagaceae</taxon>
        <taxon>Chitinophaga</taxon>
    </lineage>
</organism>
<feature type="transmembrane region" description="Helical" evidence="1">
    <location>
        <begin position="125"/>
        <end position="147"/>
    </location>
</feature>
<evidence type="ECO:0000313" key="2">
    <source>
        <dbReference type="EMBL" id="MET6998911.1"/>
    </source>
</evidence>
<keyword evidence="1" id="KW-0812">Transmembrane</keyword>
<keyword evidence="1" id="KW-1133">Transmembrane helix</keyword>
<sequence>MRNFFSAYWWVFFLRGIFALILGILCIILPGITFTTLVIFLGAYLLMSGLFAVIGALGARQTNENWGLLLLAGIAGLVAGGITFYNPFATGAVIIYIIACWAMLAGILEIVLAIRLRNVIIGEGWYIIGGLLTVIFGILLAANPLAAALTLTWMFGVYAIFSGIMLISLAFRIRKRRRHIGRYSA</sequence>
<feature type="transmembrane region" description="Helical" evidence="1">
    <location>
        <begin position="91"/>
        <end position="113"/>
    </location>
</feature>
<proteinExistence type="predicted"/>
<feature type="transmembrane region" description="Helical" evidence="1">
    <location>
        <begin position="153"/>
        <end position="173"/>
    </location>
</feature>
<reference evidence="2 3" key="1">
    <citation type="submission" date="2024-06" db="EMBL/GenBank/DDBJ databases">
        <title>Chitinophaga defluvii sp. nov., isolated from municipal sewage.</title>
        <authorList>
            <person name="Zhang L."/>
        </authorList>
    </citation>
    <scope>NUCLEOTIDE SEQUENCE [LARGE SCALE GENOMIC DNA]</scope>
    <source>
        <strain evidence="2 3">H8</strain>
    </source>
</reference>
<dbReference type="PANTHER" id="PTHR34989">
    <property type="entry name" value="PROTEIN HDED"/>
    <property type="match status" value="1"/>
</dbReference>
<evidence type="ECO:0000313" key="3">
    <source>
        <dbReference type="Proteomes" id="UP001549749"/>
    </source>
</evidence>
<keyword evidence="1" id="KW-0472">Membrane</keyword>
<dbReference type="EMBL" id="JBEXAC010000002">
    <property type="protein sequence ID" value="MET6998911.1"/>
    <property type="molecule type" value="Genomic_DNA"/>
</dbReference>
<dbReference type="Pfam" id="PF03729">
    <property type="entry name" value="DUF308"/>
    <property type="match status" value="2"/>
</dbReference>
<dbReference type="RefSeq" id="WP_354661479.1">
    <property type="nucleotide sequence ID" value="NZ_JBEXAC010000002.1"/>
</dbReference>
<gene>
    <name evidence="2" type="ORF">ABR189_16115</name>
</gene>
<dbReference type="Proteomes" id="UP001549749">
    <property type="component" value="Unassembled WGS sequence"/>
</dbReference>